<dbReference type="InterPro" id="IPR006664">
    <property type="entry name" value="OMP_bac"/>
</dbReference>
<dbReference type="AlphaFoldDB" id="A0A2N0WA63"/>
<evidence type="ECO:0000256" key="4">
    <source>
        <dbReference type="PROSITE-ProRule" id="PRU00473"/>
    </source>
</evidence>
<gene>
    <name evidence="7" type="ORF">CW311_18920</name>
</gene>
<dbReference type="Pfam" id="PF00691">
    <property type="entry name" value="OmpA"/>
    <property type="match status" value="1"/>
</dbReference>
<evidence type="ECO:0000256" key="3">
    <source>
        <dbReference type="ARBA" id="ARBA00023237"/>
    </source>
</evidence>
<evidence type="ECO:0000313" key="7">
    <source>
        <dbReference type="EMBL" id="PKF31351.1"/>
    </source>
</evidence>
<proteinExistence type="predicted"/>
<dbReference type="RefSeq" id="WP_101237502.1">
    <property type="nucleotide sequence ID" value="NZ_PISJ01000022.1"/>
</dbReference>
<dbReference type="PROSITE" id="PS51123">
    <property type="entry name" value="OMPA_2"/>
    <property type="match status" value="1"/>
</dbReference>
<reference evidence="7 8" key="1">
    <citation type="submission" date="2017-12" db="EMBL/GenBank/DDBJ databases">
        <title>Draft Genome sequences of multiple microbial strains isolated from spacecraft associated surfaces.</title>
        <authorList>
            <person name="Seuylemezian A."/>
            <person name="Vaishampayan P."/>
            <person name="Venkateswaran K."/>
        </authorList>
    </citation>
    <scope>NUCLEOTIDE SEQUENCE [LARGE SCALE GENOMIC DNA]</scope>
    <source>
        <strain evidence="7 8">2P01AA</strain>
    </source>
</reference>
<feature type="compositionally biased region" description="Basic and acidic residues" evidence="5">
    <location>
        <begin position="321"/>
        <end position="335"/>
    </location>
</feature>
<organism evidence="7 8">
    <name type="scientific">Acinetobacter proteolyticus</name>
    <dbReference type="NCBI Taxonomy" id="1776741"/>
    <lineage>
        <taxon>Bacteria</taxon>
        <taxon>Pseudomonadati</taxon>
        <taxon>Pseudomonadota</taxon>
        <taxon>Gammaproteobacteria</taxon>
        <taxon>Moraxellales</taxon>
        <taxon>Moraxellaceae</taxon>
        <taxon>Acinetobacter</taxon>
    </lineage>
</organism>
<accession>A0A2N0WA63</accession>
<sequence length="335" mass="36954">MNKKLSSVMLMTAIISLTIIGCSKKPEKQEATETSAPITEHQSIEAQTNTASFSIDQIPISNVELGDFPFIQLPKGYHFAHQSTEKFAQIEFWVGDRLEKVEGQLFNGRIDAKENNQEASFLELQRNLDAVIISLGGKKITDSKIPTELSTQLSEKYGAAYVDGLGDIYNNPTQSYVIHQNHRDIWFQITQSGRSAGLLVLETRPVEITAKALSANQLKAALDQNNKVDIQINFETDKATLLADSHEQITQILNLLKSDDALKLEINGYTDNSGESAHNLKLSQARAQTVVKALTDAGIDPSRLKAQGFGDSKPVSSNESEEGKAKNRRVELVKL</sequence>
<dbReference type="PANTHER" id="PTHR30329">
    <property type="entry name" value="STATOR ELEMENT OF FLAGELLAR MOTOR COMPLEX"/>
    <property type="match status" value="1"/>
</dbReference>
<dbReference type="GO" id="GO:0009279">
    <property type="term" value="C:cell outer membrane"/>
    <property type="evidence" value="ECO:0007669"/>
    <property type="project" value="UniProtKB-SubCell"/>
</dbReference>
<keyword evidence="7" id="KW-0969">Cilium</keyword>
<keyword evidence="3" id="KW-0998">Cell outer membrane</keyword>
<dbReference type="InterPro" id="IPR050330">
    <property type="entry name" value="Bact_OuterMem_StrucFunc"/>
</dbReference>
<evidence type="ECO:0000256" key="2">
    <source>
        <dbReference type="ARBA" id="ARBA00023136"/>
    </source>
</evidence>
<evidence type="ECO:0000256" key="5">
    <source>
        <dbReference type="SAM" id="MobiDB-lite"/>
    </source>
</evidence>
<dbReference type="EMBL" id="PISJ01000022">
    <property type="protein sequence ID" value="PKF31351.1"/>
    <property type="molecule type" value="Genomic_DNA"/>
</dbReference>
<dbReference type="InterPro" id="IPR006665">
    <property type="entry name" value="OmpA-like"/>
</dbReference>
<protein>
    <submittedName>
        <fullName evidence="7">Flagellar motor protein MotB</fullName>
    </submittedName>
</protein>
<comment type="caution">
    <text evidence="7">The sequence shown here is derived from an EMBL/GenBank/DDBJ whole genome shotgun (WGS) entry which is preliminary data.</text>
</comment>
<dbReference type="CDD" id="cd07185">
    <property type="entry name" value="OmpA_C-like"/>
    <property type="match status" value="1"/>
</dbReference>
<dbReference type="SUPFAM" id="SSF103088">
    <property type="entry name" value="OmpA-like"/>
    <property type="match status" value="1"/>
</dbReference>
<dbReference type="PANTHER" id="PTHR30329:SF21">
    <property type="entry name" value="LIPOPROTEIN YIAD-RELATED"/>
    <property type="match status" value="1"/>
</dbReference>
<comment type="subcellular location">
    <subcellularLocation>
        <location evidence="1">Cell outer membrane</location>
    </subcellularLocation>
</comment>
<dbReference type="PRINTS" id="PR01021">
    <property type="entry name" value="OMPADOMAIN"/>
</dbReference>
<name>A0A2N0WA63_9GAMM</name>
<evidence type="ECO:0000256" key="1">
    <source>
        <dbReference type="ARBA" id="ARBA00004442"/>
    </source>
</evidence>
<evidence type="ECO:0000313" key="8">
    <source>
        <dbReference type="Proteomes" id="UP000233553"/>
    </source>
</evidence>
<feature type="domain" description="OmpA-like" evidence="6">
    <location>
        <begin position="221"/>
        <end position="335"/>
    </location>
</feature>
<keyword evidence="7" id="KW-0282">Flagellum</keyword>
<keyword evidence="2 4" id="KW-0472">Membrane</keyword>
<dbReference type="Gene3D" id="3.30.1330.60">
    <property type="entry name" value="OmpA-like domain"/>
    <property type="match status" value="1"/>
</dbReference>
<keyword evidence="7" id="KW-0966">Cell projection</keyword>
<dbReference type="InterPro" id="IPR036737">
    <property type="entry name" value="OmpA-like_sf"/>
</dbReference>
<evidence type="ECO:0000259" key="6">
    <source>
        <dbReference type="PROSITE" id="PS51123"/>
    </source>
</evidence>
<dbReference type="PROSITE" id="PS51257">
    <property type="entry name" value="PROKAR_LIPOPROTEIN"/>
    <property type="match status" value="1"/>
</dbReference>
<feature type="region of interest" description="Disordered" evidence="5">
    <location>
        <begin position="303"/>
        <end position="335"/>
    </location>
</feature>
<dbReference type="Proteomes" id="UP000233553">
    <property type="component" value="Unassembled WGS sequence"/>
</dbReference>